<name>A0A1J4N3W2_9ACTN</name>
<dbReference type="STRING" id="1844.UG56_013490"/>
<dbReference type="SUPFAM" id="SSF159894">
    <property type="entry name" value="YgaC/TfoX-N like"/>
    <property type="match status" value="1"/>
</dbReference>
<dbReference type="Pfam" id="PF04993">
    <property type="entry name" value="TfoX_N"/>
    <property type="match status" value="1"/>
</dbReference>
<dbReference type="AlphaFoldDB" id="A0A1J4N3W2"/>
<evidence type="ECO:0000313" key="2">
    <source>
        <dbReference type="EMBL" id="OIJ26253.1"/>
    </source>
</evidence>
<protein>
    <recommendedName>
        <fullName evidence="1">TfoX N-terminal domain-containing protein</fullName>
    </recommendedName>
</protein>
<dbReference type="Proteomes" id="UP000033772">
    <property type="component" value="Unassembled WGS sequence"/>
</dbReference>
<evidence type="ECO:0000313" key="3">
    <source>
        <dbReference type="Proteomes" id="UP000033772"/>
    </source>
</evidence>
<comment type="caution">
    <text evidence="2">The sequence shown here is derived from an EMBL/GenBank/DDBJ whole genome shotgun (WGS) entry which is preliminary data.</text>
</comment>
<sequence length="108" mass="11147">MAYDAELAARVRDLMPAGATEVKMFGGLAFMVNGNMACAVGADDLLVRTGRSAYEAAIAAGAEPMVMGARTMSGYVNVAADLLRGDALADWVSRGLATAESLPPKPPK</sequence>
<dbReference type="Gene3D" id="3.30.1460.30">
    <property type="entry name" value="YgaC/TfoX-N like chaperone"/>
    <property type="match status" value="1"/>
</dbReference>
<dbReference type="RefSeq" id="WP_045548480.1">
    <property type="nucleotide sequence ID" value="NZ_JZDQ02000017.1"/>
</dbReference>
<dbReference type="OrthoDB" id="214902at2"/>
<organism evidence="2 3">
    <name type="scientific">Nocardioides luteus</name>
    <dbReference type="NCBI Taxonomy" id="1844"/>
    <lineage>
        <taxon>Bacteria</taxon>
        <taxon>Bacillati</taxon>
        <taxon>Actinomycetota</taxon>
        <taxon>Actinomycetes</taxon>
        <taxon>Propionibacteriales</taxon>
        <taxon>Nocardioidaceae</taxon>
        <taxon>Nocardioides</taxon>
    </lineage>
</organism>
<reference evidence="2" key="1">
    <citation type="submission" date="2016-10" db="EMBL/GenBank/DDBJ databases">
        <title>Draft Genome Sequence of Nocardioides luteus Strain BAFB, an Alkane-Degrading Bacterium Isolated from JP-7 Polluted Soil.</title>
        <authorList>
            <person name="Brown L."/>
            <person name="Ruiz O.N."/>
            <person name="Gunasekera T."/>
        </authorList>
    </citation>
    <scope>NUCLEOTIDE SEQUENCE [LARGE SCALE GENOMIC DNA]</scope>
    <source>
        <strain evidence="2">BAFB</strain>
    </source>
</reference>
<evidence type="ECO:0000259" key="1">
    <source>
        <dbReference type="Pfam" id="PF04993"/>
    </source>
</evidence>
<dbReference type="EMBL" id="JZDQ02000017">
    <property type="protein sequence ID" value="OIJ26253.1"/>
    <property type="molecule type" value="Genomic_DNA"/>
</dbReference>
<accession>A0A1J4N3W2</accession>
<feature type="domain" description="TfoX N-terminal" evidence="1">
    <location>
        <begin position="20"/>
        <end position="98"/>
    </location>
</feature>
<dbReference type="InterPro" id="IPR007076">
    <property type="entry name" value="TfoX_N"/>
</dbReference>
<keyword evidence="3" id="KW-1185">Reference proteome</keyword>
<gene>
    <name evidence="2" type="ORF">UG56_013490</name>
</gene>
<proteinExistence type="predicted"/>